<evidence type="ECO:0000313" key="4">
    <source>
        <dbReference type="Proteomes" id="UP001562178"/>
    </source>
</evidence>
<feature type="domain" description="DUF112" evidence="2">
    <location>
        <begin position="21"/>
        <end position="440"/>
    </location>
</feature>
<proteinExistence type="predicted"/>
<feature type="transmembrane region" description="Helical" evidence="1">
    <location>
        <begin position="21"/>
        <end position="50"/>
    </location>
</feature>
<feature type="transmembrane region" description="Helical" evidence="1">
    <location>
        <begin position="470"/>
        <end position="491"/>
    </location>
</feature>
<keyword evidence="1" id="KW-0472">Membrane</keyword>
<feature type="transmembrane region" description="Helical" evidence="1">
    <location>
        <begin position="356"/>
        <end position="380"/>
    </location>
</feature>
<dbReference type="Pfam" id="PF01970">
    <property type="entry name" value="TctA"/>
    <property type="match status" value="1"/>
</dbReference>
<keyword evidence="1" id="KW-0812">Transmembrane</keyword>
<dbReference type="PANTHER" id="PTHR35342:SF5">
    <property type="entry name" value="TRICARBOXYLIC TRANSPORT PROTEIN"/>
    <property type="match status" value="1"/>
</dbReference>
<name>A0ABV4B3S9_9BURK</name>
<feature type="transmembrane region" description="Helical" evidence="1">
    <location>
        <begin position="170"/>
        <end position="187"/>
    </location>
</feature>
<dbReference type="PANTHER" id="PTHR35342">
    <property type="entry name" value="TRICARBOXYLIC TRANSPORT PROTEIN"/>
    <property type="match status" value="1"/>
</dbReference>
<evidence type="ECO:0000256" key="1">
    <source>
        <dbReference type="SAM" id="Phobius"/>
    </source>
</evidence>
<dbReference type="Proteomes" id="UP001562178">
    <property type="component" value="Unassembled WGS sequence"/>
</dbReference>
<evidence type="ECO:0000259" key="2">
    <source>
        <dbReference type="Pfam" id="PF01970"/>
    </source>
</evidence>
<feature type="transmembrane region" description="Helical" evidence="1">
    <location>
        <begin position="62"/>
        <end position="83"/>
    </location>
</feature>
<sequence>MGQALQDLWYGFGIAFQGHNLMWSFFGVLVGNLIGVLPGMGALSAISILLPLTYTMHPVPAILMLAGIFYGSQYGGAIGAILLNLPSHPPHAVTCLDGYPMTKKGKGGTALGITMICSFFAASVGIIVMIFASPLLTTIAFKFGPAELFSIMLLGLLAGSTMSRGSPLKGVAMTLFGLLCGVVGTDVNSGTFRFAFDLPDLSDGLEMVAVAMGLFGIADFLLNVNKMKAITSNTKMRIRDMRPSMAELKEAFWPMVRGTTVGTLFGAMPGTGPTITTFIAYALEQKVAKDPSRFGTGMIAGVAAPEASAHSKTQVDFIPTMSLGIPGDAVMALLLGALLIQGIQPGPQLITEHPDIFWGLIASFWIGNVILMILNVPLIGVWVKMLAVPYKYLFPSAMFFIAVGVFTTQNSLFHIWEVLAFGIIGAVLMVLDFSVAPIMLGFVLGPMMEENFRRALLLSRGDMMVFMQRPISATFVCISLFLLAAVTWSAWRKRSSVSKVAQAIAQETAGAGVVAAK</sequence>
<gene>
    <name evidence="3" type="ORF">AB7A72_14235</name>
</gene>
<feature type="transmembrane region" description="Helical" evidence="1">
    <location>
        <begin position="207"/>
        <end position="225"/>
    </location>
</feature>
<evidence type="ECO:0000313" key="3">
    <source>
        <dbReference type="EMBL" id="MEY2252173.1"/>
    </source>
</evidence>
<feature type="transmembrane region" description="Helical" evidence="1">
    <location>
        <begin position="392"/>
        <end position="412"/>
    </location>
</feature>
<reference evidence="3 4" key="1">
    <citation type="journal article" date="2016" name="Int. J. Syst. Evol. Microbiol.">
        <title>Description of Comamonas sediminis sp. nov., isolated from lagoon sediments.</title>
        <authorList>
            <person name="Subhash Y."/>
            <person name="Bang J.J."/>
            <person name="You T.H."/>
            <person name="Lee S.S."/>
        </authorList>
    </citation>
    <scope>NUCLEOTIDE SEQUENCE [LARGE SCALE GENOMIC DNA]</scope>
    <source>
        <strain evidence="3 4">JCM 31169</strain>
    </source>
</reference>
<dbReference type="EMBL" id="JBGBDC010000006">
    <property type="protein sequence ID" value="MEY2252173.1"/>
    <property type="molecule type" value="Genomic_DNA"/>
</dbReference>
<dbReference type="InterPro" id="IPR002823">
    <property type="entry name" value="DUF112_TM"/>
</dbReference>
<accession>A0ABV4B3S9</accession>
<feature type="transmembrane region" description="Helical" evidence="1">
    <location>
        <begin position="139"/>
        <end position="158"/>
    </location>
</feature>
<protein>
    <submittedName>
        <fullName evidence="3">Tripartite tricarboxylate transporter permease</fullName>
    </submittedName>
</protein>
<feature type="transmembrane region" description="Helical" evidence="1">
    <location>
        <begin position="418"/>
        <end position="444"/>
    </location>
</feature>
<organism evidence="3 4">
    <name type="scientific">Comamonas sediminis</name>
    <dbReference type="NCBI Taxonomy" id="1783360"/>
    <lineage>
        <taxon>Bacteria</taxon>
        <taxon>Pseudomonadati</taxon>
        <taxon>Pseudomonadota</taxon>
        <taxon>Betaproteobacteria</taxon>
        <taxon>Burkholderiales</taxon>
        <taxon>Comamonadaceae</taxon>
        <taxon>Comamonas</taxon>
    </lineage>
</organism>
<keyword evidence="1" id="KW-1133">Transmembrane helix</keyword>
<feature type="transmembrane region" description="Helical" evidence="1">
    <location>
        <begin position="110"/>
        <end position="133"/>
    </location>
</feature>
<feature type="transmembrane region" description="Helical" evidence="1">
    <location>
        <begin position="323"/>
        <end position="344"/>
    </location>
</feature>
<keyword evidence="4" id="KW-1185">Reference proteome</keyword>
<dbReference type="RefSeq" id="WP_369460370.1">
    <property type="nucleotide sequence ID" value="NZ_JBGBDC010000006.1"/>
</dbReference>
<comment type="caution">
    <text evidence="3">The sequence shown here is derived from an EMBL/GenBank/DDBJ whole genome shotgun (WGS) entry which is preliminary data.</text>
</comment>